<organism evidence="1 2">
    <name type="scientific">Anaplasma phagocytophilum</name>
    <name type="common">Ehrlichia phagocytophila</name>
    <dbReference type="NCBI Taxonomy" id="948"/>
    <lineage>
        <taxon>Bacteria</taxon>
        <taxon>Pseudomonadati</taxon>
        <taxon>Pseudomonadota</taxon>
        <taxon>Alphaproteobacteria</taxon>
        <taxon>Rickettsiales</taxon>
        <taxon>Anaplasmataceae</taxon>
        <taxon>Anaplasma</taxon>
        <taxon>phagocytophilum group</taxon>
    </lineage>
</organism>
<dbReference type="Proteomes" id="UP000055047">
    <property type="component" value="Unassembled WGS sequence"/>
</dbReference>
<evidence type="ECO:0000313" key="1">
    <source>
        <dbReference type="EMBL" id="CEH11014.1"/>
    </source>
</evidence>
<protein>
    <submittedName>
        <fullName evidence="1">Uncharacterized protein</fullName>
    </submittedName>
</protein>
<dbReference type="AlphaFoldDB" id="A0A098GJ39"/>
<name>A0A098GJ39_ANAPH</name>
<sequence>MLKLSNGDSRLRWWFRSSVVERLTLNQCVACSNHAGTT</sequence>
<reference evidence="1 2" key="1">
    <citation type="submission" date="2014-09" db="EMBL/GenBank/DDBJ databases">
        <authorList>
            <person name="Loux Valentin"/>
            <person name="Dugat Thibaut"/>
        </authorList>
    </citation>
    <scope>NUCLEOTIDE SEQUENCE [LARGE SCALE GENOMIC DNA]</scope>
    <source>
        <strain evidence="1 2">BOV-10_179</strain>
    </source>
</reference>
<accession>A0A098GJ39</accession>
<gene>
    <name evidence="1" type="ORF">ANAPHAGO_00998</name>
</gene>
<proteinExistence type="predicted"/>
<dbReference type="EMBL" id="CCXQ01000025">
    <property type="protein sequence ID" value="CEH11014.1"/>
    <property type="molecule type" value="Genomic_DNA"/>
</dbReference>
<evidence type="ECO:0000313" key="2">
    <source>
        <dbReference type="Proteomes" id="UP000055047"/>
    </source>
</evidence>